<evidence type="ECO:0000313" key="3">
    <source>
        <dbReference type="Proteomes" id="UP000258309"/>
    </source>
</evidence>
<name>A0A3E2HH55_SCYLI</name>
<keyword evidence="3" id="KW-1185">Reference proteome</keyword>
<dbReference type="Proteomes" id="UP000258309">
    <property type="component" value="Unassembled WGS sequence"/>
</dbReference>
<dbReference type="STRING" id="5539.A0A3E2HH55"/>
<feature type="non-terminal residue" evidence="2">
    <location>
        <position position="703"/>
    </location>
</feature>
<dbReference type="AlphaFoldDB" id="A0A3E2HH55"/>
<dbReference type="Pfam" id="PF06985">
    <property type="entry name" value="HET"/>
    <property type="match status" value="1"/>
</dbReference>
<gene>
    <name evidence="2" type="ORF">B7463_g3573</name>
</gene>
<organism evidence="2 3">
    <name type="scientific">Scytalidium lignicola</name>
    <name type="common">Hyphomycete</name>
    <dbReference type="NCBI Taxonomy" id="5539"/>
    <lineage>
        <taxon>Eukaryota</taxon>
        <taxon>Fungi</taxon>
        <taxon>Dikarya</taxon>
        <taxon>Ascomycota</taxon>
        <taxon>Pezizomycotina</taxon>
        <taxon>Leotiomycetes</taxon>
        <taxon>Leotiomycetes incertae sedis</taxon>
        <taxon>Scytalidium</taxon>
    </lineage>
</organism>
<dbReference type="EMBL" id="NCSJ02000048">
    <property type="protein sequence ID" value="RFU32754.1"/>
    <property type="molecule type" value="Genomic_DNA"/>
</dbReference>
<proteinExistence type="predicted"/>
<dbReference type="OMA" id="EHACHES"/>
<comment type="caution">
    <text evidence="2">The sequence shown here is derived from an EMBL/GenBank/DDBJ whole genome shotgun (WGS) entry which is preliminary data.</text>
</comment>
<sequence>MPPMIPASTPKTKSAIIETEEYNTIFNKNGDYIGYTTWGYPVDWEKDYGNPPTWAETTANYFDCTGLCEICSRLDFKELITPILPPPRDINGVFNTQQERLSDEKESTSPEIPEIDILLGTVQELYERIEKCGFCKWVFSFAICAYQKTGAPLEGVCRLKKEGRNSVSSYGSAKYARICIDCRELNKKDPTAKAFPYVERKLDLWRDEPEERPNGPDKDEKREKHFFPLTAMAWLYKGCTTQHPKCAAATRKKKGMKTKLFVIDLQDFCIVPAPKDCVYAALSYVWGAQPGEYDTNIVPSSDVEKVNFPARQSLTMIHACNVVKQLGIRYLWVDQVCIPSDCRMAQIYEMDSIYRGAELTVVAGVENAAAGLPGVGRRNRKRNDPGVLRVGGINLGVQLWDSAIPTLHGSVYSSRGWTYQEKALSARLLIITEEDMYYSCLEGEKSEHACHESNMIEFKREPVMEFGSVLATAHGRSPFQIYADCVDEYLGRDLTFPGDVMNGFAGLMSFLEDKYDWRFCWGIPDENFALGLLWDGAHGVVMKRRDAGRDEKGRLFPSWSWTGWVGRTNHYKVRPRVLVSTEEQEQMGFVSVKWEEKMLDEAKESGVLVLKGECIGITEENARNFRRRWAGEKDQEFKIEQIPAGCVFIAVALLKEKNSEARVEGLVVNQSRDSDVYERVTRVDIKAEEWLRMVREARTIHLA</sequence>
<feature type="domain" description="Heterokaryon incompatibility" evidence="1">
    <location>
        <begin position="279"/>
        <end position="421"/>
    </location>
</feature>
<accession>A0A3E2HH55</accession>
<evidence type="ECO:0000259" key="1">
    <source>
        <dbReference type="Pfam" id="PF06985"/>
    </source>
</evidence>
<dbReference type="OrthoDB" id="5428863at2759"/>
<dbReference type="PANTHER" id="PTHR33112">
    <property type="entry name" value="DOMAIN PROTEIN, PUTATIVE-RELATED"/>
    <property type="match status" value="1"/>
</dbReference>
<protein>
    <recommendedName>
        <fullName evidence="1">Heterokaryon incompatibility domain-containing protein</fullName>
    </recommendedName>
</protein>
<reference evidence="2 3" key="1">
    <citation type="submission" date="2018-05" db="EMBL/GenBank/DDBJ databases">
        <title>Draft genome sequence of Scytalidium lignicola DSM 105466, a ubiquitous saprotrophic fungus.</title>
        <authorList>
            <person name="Buettner E."/>
            <person name="Gebauer A.M."/>
            <person name="Hofrichter M."/>
            <person name="Liers C."/>
            <person name="Kellner H."/>
        </authorList>
    </citation>
    <scope>NUCLEOTIDE SEQUENCE [LARGE SCALE GENOMIC DNA]</scope>
    <source>
        <strain evidence="2 3">DSM 105466</strain>
    </source>
</reference>
<evidence type="ECO:0000313" key="2">
    <source>
        <dbReference type="EMBL" id="RFU32754.1"/>
    </source>
</evidence>
<dbReference type="InterPro" id="IPR010730">
    <property type="entry name" value="HET"/>
</dbReference>
<dbReference type="PANTHER" id="PTHR33112:SF12">
    <property type="entry name" value="HETEROKARYON INCOMPATIBILITY DOMAIN-CONTAINING PROTEIN"/>
    <property type="match status" value="1"/>
</dbReference>
<feature type="non-terminal residue" evidence="2">
    <location>
        <position position="1"/>
    </location>
</feature>